<comment type="caution">
    <text evidence="4">The sequence shown here is derived from an EMBL/GenBank/DDBJ whole genome shotgun (WGS) entry which is preliminary data.</text>
</comment>
<accession>A0A2M8L809</accession>
<gene>
    <name evidence="4" type="ORF">COV00_03555</name>
</gene>
<dbReference type="SUPFAM" id="SSF53271">
    <property type="entry name" value="PRTase-like"/>
    <property type="match status" value="1"/>
</dbReference>
<dbReference type="InterPro" id="IPR029057">
    <property type="entry name" value="PRTase-like"/>
</dbReference>
<dbReference type="InterPro" id="IPR000836">
    <property type="entry name" value="PRTase_dom"/>
</dbReference>
<dbReference type="Proteomes" id="UP000230603">
    <property type="component" value="Unassembled WGS sequence"/>
</dbReference>
<keyword evidence="1" id="KW-0328">Glycosyltransferase</keyword>
<dbReference type="AlphaFoldDB" id="A0A2M8L809"/>
<dbReference type="PANTHER" id="PTHR43363:SF1">
    <property type="entry name" value="HYPOXANTHINE-GUANINE PHOSPHORIBOSYLTRANSFERASE"/>
    <property type="match status" value="1"/>
</dbReference>
<dbReference type="Gene3D" id="3.40.50.2020">
    <property type="match status" value="1"/>
</dbReference>
<keyword evidence="2" id="KW-0808">Transferase</keyword>
<protein>
    <recommendedName>
        <fullName evidence="3">Phosphoribosyltransferase domain-containing protein</fullName>
    </recommendedName>
</protein>
<feature type="domain" description="Phosphoribosyltransferase" evidence="3">
    <location>
        <begin position="23"/>
        <end position="153"/>
    </location>
</feature>
<dbReference type="PANTHER" id="PTHR43363">
    <property type="entry name" value="HYPOXANTHINE PHOSPHORIBOSYLTRANSFERASE"/>
    <property type="match status" value="1"/>
</dbReference>
<proteinExistence type="predicted"/>
<reference evidence="5" key="1">
    <citation type="submission" date="2017-09" db="EMBL/GenBank/DDBJ databases">
        <title>Depth-based differentiation of microbial function through sediment-hosted aquifers and enrichment of novel symbionts in the deep terrestrial subsurface.</title>
        <authorList>
            <person name="Probst A.J."/>
            <person name="Ladd B."/>
            <person name="Jarett J.K."/>
            <person name="Geller-Mcgrath D.E."/>
            <person name="Sieber C.M.K."/>
            <person name="Emerson J.B."/>
            <person name="Anantharaman K."/>
            <person name="Thomas B.C."/>
            <person name="Malmstrom R."/>
            <person name="Stieglmeier M."/>
            <person name="Klingl A."/>
            <person name="Woyke T."/>
            <person name="Ryan C.M."/>
            <person name="Banfield J.F."/>
        </authorList>
    </citation>
    <scope>NUCLEOTIDE SEQUENCE [LARGE SCALE GENOMIC DNA]</scope>
</reference>
<evidence type="ECO:0000313" key="4">
    <source>
        <dbReference type="EMBL" id="PJE72764.1"/>
    </source>
</evidence>
<organism evidence="4 5">
    <name type="scientific">Candidatus Tagabacteria bacterium CG10_big_fil_rev_8_21_14_0_10_40_13</name>
    <dbReference type="NCBI Taxonomy" id="1975022"/>
    <lineage>
        <taxon>Bacteria</taxon>
        <taxon>Candidatus Tagaibacteriota</taxon>
    </lineage>
</organism>
<name>A0A2M8L809_9BACT</name>
<evidence type="ECO:0000313" key="5">
    <source>
        <dbReference type="Proteomes" id="UP000230603"/>
    </source>
</evidence>
<dbReference type="CDD" id="cd06223">
    <property type="entry name" value="PRTases_typeI"/>
    <property type="match status" value="1"/>
</dbReference>
<dbReference type="GO" id="GO:0016757">
    <property type="term" value="F:glycosyltransferase activity"/>
    <property type="evidence" value="ECO:0007669"/>
    <property type="project" value="UniProtKB-KW"/>
</dbReference>
<dbReference type="EMBL" id="PFEP01000043">
    <property type="protein sequence ID" value="PJE72764.1"/>
    <property type="molecule type" value="Genomic_DNA"/>
</dbReference>
<evidence type="ECO:0000256" key="1">
    <source>
        <dbReference type="ARBA" id="ARBA00022676"/>
    </source>
</evidence>
<evidence type="ECO:0000259" key="3">
    <source>
        <dbReference type="Pfam" id="PF00156"/>
    </source>
</evidence>
<dbReference type="Pfam" id="PF00156">
    <property type="entry name" value="Pribosyltran"/>
    <property type="match status" value="1"/>
</dbReference>
<sequence length="185" mass="21608">MKSYDYKTRKGIKKISWIEFHKMCSDLAERIAQENFDIVIGIAKAGLLPAVLVATMIRKEFFPIRITRRRNDYVKWKKPVWKVDVPNEVSKVKVLIVDEIADTGETLSLVSKRIKEKGAKDIKTAALVTHSWAKPKPDYFNLESDKLIIFPWNTKILVNEKWELHPEIKKAINLQKYKVSRSRKK</sequence>
<evidence type="ECO:0000256" key="2">
    <source>
        <dbReference type="ARBA" id="ARBA00022679"/>
    </source>
</evidence>